<dbReference type="WBParaSite" id="ASIM_0000222701-mRNA-1">
    <property type="protein sequence ID" value="ASIM_0000222701-mRNA-1"/>
    <property type="gene ID" value="ASIM_0000222701"/>
</dbReference>
<keyword evidence="3" id="KW-1185">Reference proteome</keyword>
<dbReference type="EMBL" id="UYRR01002625">
    <property type="protein sequence ID" value="VDK19626.1"/>
    <property type="molecule type" value="Genomic_DNA"/>
</dbReference>
<name>A0A0M3J3W4_ANISI</name>
<accession>A0A0M3J3W4</accession>
<evidence type="ECO:0000313" key="2">
    <source>
        <dbReference type="EMBL" id="VDK19626.1"/>
    </source>
</evidence>
<dbReference type="Pfam" id="PF12455">
    <property type="entry name" value="Dynactin"/>
    <property type="match status" value="1"/>
</dbReference>
<feature type="domain" description="Dynein associated protein" evidence="1">
    <location>
        <begin position="13"/>
        <end position="142"/>
    </location>
</feature>
<organism evidence="4">
    <name type="scientific">Anisakis simplex</name>
    <name type="common">Herring worm</name>
    <dbReference type="NCBI Taxonomy" id="6269"/>
    <lineage>
        <taxon>Eukaryota</taxon>
        <taxon>Metazoa</taxon>
        <taxon>Ecdysozoa</taxon>
        <taxon>Nematoda</taxon>
        <taxon>Chromadorea</taxon>
        <taxon>Rhabditida</taxon>
        <taxon>Spirurina</taxon>
        <taxon>Ascaridomorpha</taxon>
        <taxon>Ascaridoidea</taxon>
        <taxon>Anisakidae</taxon>
        <taxon>Anisakis</taxon>
        <taxon>Anisakis simplex complex</taxon>
    </lineage>
</organism>
<reference evidence="2 3" key="2">
    <citation type="submission" date="2018-11" db="EMBL/GenBank/DDBJ databases">
        <authorList>
            <consortium name="Pathogen Informatics"/>
        </authorList>
    </citation>
    <scope>NUCLEOTIDE SEQUENCE [LARGE SCALE GENOMIC DNA]</scope>
</reference>
<sequence>MVAANRDFAELLEGDNDAVVLNVLYPLLSEKASILSDILNKKYPSVPGGMRREHVTKAHKADQWAFAAKFTYLLSGFGGIVRKFGSAVQRCSVERLSRLAQLQMEMTGQERMLDSFFGLLKTNRFDENTSTENLEKGIAYFQVSIPQFHFP</sequence>
<protein>
    <submittedName>
        <fullName evidence="4">Dynactin subunit 1 (inferred by orthology to a human protein)</fullName>
    </submittedName>
</protein>
<dbReference type="InterPro" id="IPR022157">
    <property type="entry name" value="Dynactin"/>
</dbReference>
<dbReference type="OrthoDB" id="2130750at2759"/>
<gene>
    <name evidence="2" type="ORF">ASIM_LOCUS2097</name>
</gene>
<dbReference type="AlphaFoldDB" id="A0A0M3J3W4"/>
<proteinExistence type="predicted"/>
<reference evidence="4" key="1">
    <citation type="submission" date="2017-02" db="UniProtKB">
        <authorList>
            <consortium name="WormBaseParasite"/>
        </authorList>
    </citation>
    <scope>IDENTIFICATION</scope>
</reference>
<evidence type="ECO:0000259" key="1">
    <source>
        <dbReference type="Pfam" id="PF12455"/>
    </source>
</evidence>
<dbReference type="Proteomes" id="UP000267096">
    <property type="component" value="Unassembled WGS sequence"/>
</dbReference>
<evidence type="ECO:0000313" key="3">
    <source>
        <dbReference type="Proteomes" id="UP000267096"/>
    </source>
</evidence>
<evidence type="ECO:0000313" key="4">
    <source>
        <dbReference type="WBParaSite" id="ASIM_0000222701-mRNA-1"/>
    </source>
</evidence>